<accession>A0ABQ7MQP4</accession>
<comment type="caution">
    <text evidence="6">The sequence shown here is derived from an EMBL/GenBank/DDBJ whole genome shotgun (WGS) entry which is preliminary data.</text>
</comment>
<evidence type="ECO:0000256" key="1">
    <source>
        <dbReference type="ARBA" id="ARBA00004370"/>
    </source>
</evidence>
<sequence length="111" mass="12521">MLESTMKEINKNLRRWKTSATLKREKTAVTLMERATMVALKEVERISRLVSRLVAMERSIRVTAEFAIKKRSSVAVAMGGMEREKKRLKSTLVDLVERREGKAPTPSSGGS</sequence>
<comment type="similarity">
    <text evidence="2">Belongs to the UPF0496 family.</text>
</comment>
<evidence type="ECO:0000256" key="2">
    <source>
        <dbReference type="ARBA" id="ARBA00009074"/>
    </source>
</evidence>
<keyword evidence="3" id="KW-0812">Transmembrane</keyword>
<reference evidence="6 7" key="1">
    <citation type="submission" date="2021-03" db="EMBL/GenBank/DDBJ databases">
        <authorList>
            <person name="King G.J."/>
            <person name="Bancroft I."/>
            <person name="Baten A."/>
            <person name="Bloomfield J."/>
            <person name="Borpatragohain P."/>
            <person name="He Z."/>
            <person name="Irish N."/>
            <person name="Irwin J."/>
            <person name="Liu K."/>
            <person name="Mauleon R.P."/>
            <person name="Moore J."/>
            <person name="Morris R."/>
            <person name="Ostergaard L."/>
            <person name="Wang B."/>
            <person name="Wells R."/>
        </authorList>
    </citation>
    <scope>NUCLEOTIDE SEQUENCE [LARGE SCALE GENOMIC DNA]</scope>
    <source>
        <strain evidence="6">R-o-18</strain>
        <tissue evidence="6">Leaf</tissue>
    </source>
</reference>
<proteinExistence type="inferred from homology"/>
<dbReference type="Pfam" id="PF05055">
    <property type="entry name" value="DUF677"/>
    <property type="match status" value="1"/>
</dbReference>
<evidence type="ECO:0000256" key="4">
    <source>
        <dbReference type="ARBA" id="ARBA00022989"/>
    </source>
</evidence>
<dbReference type="Proteomes" id="UP000823674">
    <property type="component" value="Chromosome A04"/>
</dbReference>
<evidence type="ECO:0000313" key="7">
    <source>
        <dbReference type="Proteomes" id="UP000823674"/>
    </source>
</evidence>
<keyword evidence="5" id="KW-0472">Membrane</keyword>
<gene>
    <name evidence="6" type="primary">A04g500890.1_BraROA</name>
    <name evidence="6" type="ORF">IGI04_014431</name>
</gene>
<name>A0ABQ7MQP4_BRACM</name>
<evidence type="ECO:0000313" key="6">
    <source>
        <dbReference type="EMBL" id="KAG5399824.1"/>
    </source>
</evidence>
<keyword evidence="7" id="KW-1185">Reference proteome</keyword>
<evidence type="ECO:0000256" key="5">
    <source>
        <dbReference type="ARBA" id="ARBA00023136"/>
    </source>
</evidence>
<organism evidence="6 7">
    <name type="scientific">Brassica rapa subsp. trilocularis</name>
    <dbReference type="NCBI Taxonomy" id="1813537"/>
    <lineage>
        <taxon>Eukaryota</taxon>
        <taxon>Viridiplantae</taxon>
        <taxon>Streptophyta</taxon>
        <taxon>Embryophyta</taxon>
        <taxon>Tracheophyta</taxon>
        <taxon>Spermatophyta</taxon>
        <taxon>Magnoliopsida</taxon>
        <taxon>eudicotyledons</taxon>
        <taxon>Gunneridae</taxon>
        <taxon>Pentapetalae</taxon>
        <taxon>rosids</taxon>
        <taxon>malvids</taxon>
        <taxon>Brassicales</taxon>
        <taxon>Brassicaceae</taxon>
        <taxon>Brassiceae</taxon>
        <taxon>Brassica</taxon>
    </lineage>
</organism>
<protein>
    <submittedName>
        <fullName evidence="6">Uncharacterized protein</fullName>
    </submittedName>
</protein>
<evidence type="ECO:0000256" key="3">
    <source>
        <dbReference type="ARBA" id="ARBA00022692"/>
    </source>
</evidence>
<dbReference type="EMBL" id="JADBGQ010000004">
    <property type="protein sequence ID" value="KAG5399824.1"/>
    <property type="molecule type" value="Genomic_DNA"/>
</dbReference>
<dbReference type="InterPro" id="IPR007749">
    <property type="entry name" value="DUF677"/>
</dbReference>
<keyword evidence="4" id="KW-1133">Transmembrane helix</keyword>
<comment type="subcellular location">
    <subcellularLocation>
        <location evidence="1">Membrane</location>
    </subcellularLocation>
</comment>